<dbReference type="RefSeq" id="WP_189154690.1">
    <property type="nucleotide sequence ID" value="NZ_BMNC01000003.1"/>
</dbReference>
<organism evidence="1 2">
    <name type="scientific">Lentzea pudingi</name>
    <dbReference type="NCBI Taxonomy" id="1789439"/>
    <lineage>
        <taxon>Bacteria</taxon>
        <taxon>Bacillati</taxon>
        <taxon>Actinomycetota</taxon>
        <taxon>Actinomycetes</taxon>
        <taxon>Pseudonocardiales</taxon>
        <taxon>Pseudonocardiaceae</taxon>
        <taxon>Lentzea</taxon>
    </lineage>
</organism>
<name>A0ABQ2HMF1_9PSEU</name>
<dbReference type="EMBL" id="BMNC01000003">
    <property type="protein sequence ID" value="GGM86185.1"/>
    <property type="molecule type" value="Genomic_DNA"/>
</dbReference>
<evidence type="ECO:0000313" key="1">
    <source>
        <dbReference type="EMBL" id="GGM86185.1"/>
    </source>
</evidence>
<reference evidence="2" key="1">
    <citation type="journal article" date="2019" name="Int. J. Syst. Evol. Microbiol.">
        <title>The Global Catalogue of Microorganisms (GCM) 10K type strain sequencing project: providing services to taxonomists for standard genome sequencing and annotation.</title>
        <authorList>
            <consortium name="The Broad Institute Genomics Platform"/>
            <consortium name="The Broad Institute Genome Sequencing Center for Infectious Disease"/>
            <person name="Wu L."/>
            <person name="Ma J."/>
        </authorList>
    </citation>
    <scope>NUCLEOTIDE SEQUENCE [LARGE SCALE GENOMIC DNA]</scope>
    <source>
        <strain evidence="2">CGMCC 4.7319</strain>
    </source>
</reference>
<proteinExistence type="predicted"/>
<protein>
    <recommendedName>
        <fullName evidence="3">FXSXX-COOH protein</fullName>
    </recommendedName>
</protein>
<evidence type="ECO:0008006" key="3">
    <source>
        <dbReference type="Google" id="ProtNLM"/>
    </source>
</evidence>
<gene>
    <name evidence="1" type="ORF">GCM10011609_23240</name>
</gene>
<comment type="caution">
    <text evidence="1">The sequence shown here is derived from an EMBL/GenBank/DDBJ whole genome shotgun (WGS) entry which is preliminary data.</text>
</comment>
<evidence type="ECO:0000313" key="2">
    <source>
        <dbReference type="Proteomes" id="UP000597656"/>
    </source>
</evidence>
<dbReference type="Proteomes" id="UP000597656">
    <property type="component" value="Unassembled WGS sequence"/>
</dbReference>
<sequence length="49" mass="5211">MSLSVPTTTVLDQDLDELAPDVVAALQPDFDEGDLVARVDALAAKHPHL</sequence>
<keyword evidence="2" id="KW-1185">Reference proteome</keyword>
<accession>A0ABQ2HMF1</accession>